<evidence type="ECO:0000313" key="4">
    <source>
        <dbReference type="EMBL" id="BAM80270.1"/>
    </source>
</evidence>
<dbReference type="Proteomes" id="UP000007014">
    <property type="component" value="Chromosome 10"/>
</dbReference>
<dbReference type="GeneID" id="16993939"/>
<dbReference type="GO" id="GO:0006364">
    <property type="term" value="P:rRNA processing"/>
    <property type="evidence" value="ECO:0007669"/>
    <property type="project" value="UniProtKB-KW"/>
</dbReference>
<dbReference type="Pfam" id="PF10273">
    <property type="entry name" value="WGG"/>
    <property type="match status" value="1"/>
</dbReference>
<name>M1V593_CYAM1</name>
<dbReference type="KEGG" id="cme:CYME_CMJ333C"/>
<evidence type="ECO:0000256" key="2">
    <source>
        <dbReference type="ARBA" id="ARBA00022552"/>
    </source>
</evidence>
<dbReference type="PANTHER" id="PTHR21250">
    <property type="entry name" value="PRE-RRNA-PROCESSING PROTEIN TSR2 HOMOLOG"/>
    <property type="match status" value="1"/>
</dbReference>
<accession>M1V593</accession>
<keyword evidence="5" id="KW-1185">Reference proteome</keyword>
<feature type="compositionally biased region" description="Low complexity" evidence="3">
    <location>
        <begin position="154"/>
        <end position="172"/>
    </location>
</feature>
<evidence type="ECO:0000256" key="3">
    <source>
        <dbReference type="SAM" id="MobiDB-lite"/>
    </source>
</evidence>
<keyword evidence="2" id="KW-0698">rRNA processing</keyword>
<dbReference type="EMBL" id="AP006492">
    <property type="protein sequence ID" value="BAM80270.1"/>
    <property type="molecule type" value="Genomic_DNA"/>
</dbReference>
<dbReference type="AlphaFoldDB" id="M1V593"/>
<proteinExistence type="inferred from homology"/>
<sequence length="230" mass="25499">MHDHRPGHTDSLERDDKLSAEDLLTFAVKAVFERWTALRLAIAGCWAGSDTTERVDDLIDDVIELCLGQRQRADGNILPYSQRILSSWLEDFFVEDCSADVEDGSIGQVAVVIDGLRTEILRAAPCPVAMWREVCPELAKLADRVRSERAQGRSLLASTEESSTSEGSLSAEQRAEDSVADNAMEILPRPTADNPSDANEENDTTELPLVDEDGFQLVVSRRHRRAFKST</sequence>
<reference evidence="4 5" key="1">
    <citation type="journal article" date="2004" name="Nature">
        <title>Genome sequence of the ultrasmall unicellular red alga Cyanidioschyzon merolae 10D.</title>
        <authorList>
            <person name="Matsuzaki M."/>
            <person name="Misumi O."/>
            <person name="Shin-i T."/>
            <person name="Maruyama S."/>
            <person name="Takahara M."/>
            <person name="Miyagishima S."/>
            <person name="Mori T."/>
            <person name="Nishida K."/>
            <person name="Yagisawa F."/>
            <person name="Nishida K."/>
            <person name="Yoshida Y."/>
            <person name="Nishimura Y."/>
            <person name="Nakao S."/>
            <person name="Kobayashi T."/>
            <person name="Momoyama Y."/>
            <person name="Higashiyama T."/>
            <person name="Minoda A."/>
            <person name="Sano M."/>
            <person name="Nomoto H."/>
            <person name="Oishi K."/>
            <person name="Hayashi H."/>
            <person name="Ohta F."/>
            <person name="Nishizaka S."/>
            <person name="Haga S."/>
            <person name="Miura S."/>
            <person name="Morishita T."/>
            <person name="Kabeya Y."/>
            <person name="Terasawa K."/>
            <person name="Suzuki Y."/>
            <person name="Ishii Y."/>
            <person name="Asakawa S."/>
            <person name="Takano H."/>
            <person name="Ohta N."/>
            <person name="Kuroiwa H."/>
            <person name="Tanaka K."/>
            <person name="Shimizu N."/>
            <person name="Sugano S."/>
            <person name="Sato N."/>
            <person name="Nozaki H."/>
            <person name="Ogasawara N."/>
            <person name="Kohara Y."/>
            <person name="Kuroiwa T."/>
        </authorList>
    </citation>
    <scope>NUCLEOTIDE SEQUENCE [LARGE SCALE GENOMIC DNA]</scope>
    <source>
        <strain evidence="4 5">10D</strain>
    </source>
</reference>
<feature type="region of interest" description="Disordered" evidence="3">
    <location>
        <begin position="152"/>
        <end position="213"/>
    </location>
</feature>
<reference evidence="4 5" key="2">
    <citation type="journal article" date="2007" name="BMC Biol.">
        <title>A 100%-complete sequence reveals unusually simple genomic features in the hot-spring red alga Cyanidioschyzon merolae.</title>
        <authorList>
            <person name="Nozaki H."/>
            <person name="Takano H."/>
            <person name="Misumi O."/>
            <person name="Terasawa K."/>
            <person name="Matsuzaki M."/>
            <person name="Maruyama S."/>
            <person name="Nishida K."/>
            <person name="Yagisawa F."/>
            <person name="Yoshida Y."/>
            <person name="Fujiwara T."/>
            <person name="Takio S."/>
            <person name="Tamura K."/>
            <person name="Chung S.J."/>
            <person name="Nakamura S."/>
            <person name="Kuroiwa H."/>
            <person name="Tanaka K."/>
            <person name="Sato N."/>
            <person name="Kuroiwa T."/>
        </authorList>
    </citation>
    <scope>NUCLEOTIDE SEQUENCE [LARGE SCALE GENOMIC DNA]</scope>
    <source>
        <strain evidence="4 5">10D</strain>
    </source>
</reference>
<evidence type="ECO:0008006" key="6">
    <source>
        <dbReference type="Google" id="ProtNLM"/>
    </source>
</evidence>
<dbReference type="InterPro" id="IPR019398">
    <property type="entry name" value="Pre-rRNA_process_TSR2"/>
</dbReference>
<evidence type="ECO:0000256" key="1">
    <source>
        <dbReference type="ARBA" id="ARBA00006524"/>
    </source>
</evidence>
<feature type="compositionally biased region" description="Acidic residues" evidence="3">
    <location>
        <begin position="198"/>
        <end position="213"/>
    </location>
</feature>
<dbReference type="RefSeq" id="XP_005534877.1">
    <property type="nucleotide sequence ID" value="XM_005534820.1"/>
</dbReference>
<organism evidence="4 5">
    <name type="scientific">Cyanidioschyzon merolae (strain NIES-3377 / 10D)</name>
    <name type="common">Unicellular red alga</name>
    <dbReference type="NCBI Taxonomy" id="280699"/>
    <lineage>
        <taxon>Eukaryota</taxon>
        <taxon>Rhodophyta</taxon>
        <taxon>Bangiophyceae</taxon>
        <taxon>Cyanidiales</taxon>
        <taxon>Cyanidiaceae</taxon>
        <taxon>Cyanidioschyzon</taxon>
    </lineage>
</organism>
<protein>
    <recommendedName>
        <fullName evidence="6">Pre-rRNA-processing protein TSR2</fullName>
    </recommendedName>
</protein>
<comment type="similarity">
    <text evidence="1">Belongs to the TSR2 family.</text>
</comment>
<gene>
    <name evidence="4" type="ORF">CYME_CMJ333C</name>
</gene>
<dbReference type="OrthoDB" id="263560at2759"/>
<evidence type="ECO:0000313" key="5">
    <source>
        <dbReference type="Proteomes" id="UP000007014"/>
    </source>
</evidence>